<evidence type="ECO:0000313" key="2">
    <source>
        <dbReference type="EMBL" id="NYG08436.1"/>
    </source>
</evidence>
<feature type="transmembrane region" description="Helical" evidence="1">
    <location>
        <begin position="38"/>
        <end position="59"/>
    </location>
</feature>
<proteinExistence type="predicted"/>
<dbReference type="EMBL" id="JACCAB010000001">
    <property type="protein sequence ID" value="NYG08436.1"/>
    <property type="molecule type" value="Genomic_DNA"/>
</dbReference>
<evidence type="ECO:0000313" key="3">
    <source>
        <dbReference type="Proteomes" id="UP000573599"/>
    </source>
</evidence>
<keyword evidence="1" id="KW-0472">Membrane</keyword>
<sequence>MLTRKRLSTELFVLLTLLTVMVDGPVLMGGEAVTDSAVLVFAVGWIVVRGLSLPISALWRRHNPEHPWERP</sequence>
<organism evidence="2 3">
    <name type="scientific">Pedococcus badiiscoriae</name>
    <dbReference type="NCBI Taxonomy" id="642776"/>
    <lineage>
        <taxon>Bacteria</taxon>
        <taxon>Bacillati</taxon>
        <taxon>Actinomycetota</taxon>
        <taxon>Actinomycetes</taxon>
        <taxon>Micrococcales</taxon>
        <taxon>Intrasporangiaceae</taxon>
        <taxon>Pedococcus</taxon>
    </lineage>
</organism>
<keyword evidence="3" id="KW-1185">Reference proteome</keyword>
<evidence type="ECO:0000256" key="1">
    <source>
        <dbReference type="SAM" id="Phobius"/>
    </source>
</evidence>
<dbReference type="Proteomes" id="UP000573599">
    <property type="component" value="Unassembled WGS sequence"/>
</dbReference>
<dbReference type="RefSeq" id="WP_179422857.1">
    <property type="nucleotide sequence ID" value="NZ_JACCAB010000001.1"/>
</dbReference>
<comment type="caution">
    <text evidence="2">The sequence shown here is derived from an EMBL/GenBank/DDBJ whole genome shotgun (WGS) entry which is preliminary data.</text>
</comment>
<name>A0A852WT38_9MICO</name>
<accession>A0A852WT38</accession>
<keyword evidence="1" id="KW-1133">Transmembrane helix</keyword>
<dbReference type="AlphaFoldDB" id="A0A852WT38"/>
<keyword evidence="1" id="KW-0812">Transmembrane</keyword>
<gene>
    <name evidence="2" type="ORF">BJ986_002923</name>
</gene>
<reference evidence="2 3" key="1">
    <citation type="submission" date="2020-07" db="EMBL/GenBank/DDBJ databases">
        <title>Sequencing the genomes of 1000 actinobacteria strains.</title>
        <authorList>
            <person name="Klenk H.-P."/>
        </authorList>
    </citation>
    <scope>NUCLEOTIDE SEQUENCE [LARGE SCALE GENOMIC DNA]</scope>
    <source>
        <strain evidence="2 3">DSM 23987</strain>
    </source>
</reference>
<protein>
    <submittedName>
        <fullName evidence="2">Uncharacterized protein</fullName>
    </submittedName>
</protein>